<reference evidence="2" key="1">
    <citation type="submission" date="2022-11" db="UniProtKB">
        <authorList>
            <consortium name="WormBaseParasite"/>
        </authorList>
    </citation>
    <scope>IDENTIFICATION</scope>
</reference>
<dbReference type="WBParaSite" id="ES5_v2.g20804.t1">
    <property type="protein sequence ID" value="ES5_v2.g20804.t1"/>
    <property type="gene ID" value="ES5_v2.g20804"/>
</dbReference>
<sequence length="245" mass="28180">MTYYNISNIENTINENSENFKLLNSIPKQWNYKGTFNGFQRKQATQHISGMPKNIRYSSMPILYQHREKFGKIWERFEPNSVITNRGCLNQLATMNIGSVKHCTFKLYKARDVTNGAILDQYILELGNSVDTENLGIYQQSFFTGACVAGMLIKDGKCSPEFNTYKLSNFKMNLKTRTSSCPAYLDSNIPYFVQPKNSIKVYYTSEIDAFIKDGYDNKVKHIPVEIKAKLDKNNNMDISPKTAFF</sequence>
<accession>A0AC34FUT9</accession>
<protein>
    <submittedName>
        <fullName evidence="2">Uncharacterized protein</fullName>
    </submittedName>
</protein>
<evidence type="ECO:0000313" key="2">
    <source>
        <dbReference type="WBParaSite" id="ES5_v2.g20804.t1"/>
    </source>
</evidence>
<name>A0AC34FUT9_9BILA</name>
<organism evidence="1 2">
    <name type="scientific">Panagrolaimus sp. ES5</name>
    <dbReference type="NCBI Taxonomy" id="591445"/>
    <lineage>
        <taxon>Eukaryota</taxon>
        <taxon>Metazoa</taxon>
        <taxon>Ecdysozoa</taxon>
        <taxon>Nematoda</taxon>
        <taxon>Chromadorea</taxon>
        <taxon>Rhabditida</taxon>
        <taxon>Tylenchina</taxon>
        <taxon>Panagrolaimomorpha</taxon>
        <taxon>Panagrolaimoidea</taxon>
        <taxon>Panagrolaimidae</taxon>
        <taxon>Panagrolaimus</taxon>
    </lineage>
</organism>
<dbReference type="Proteomes" id="UP000887579">
    <property type="component" value="Unplaced"/>
</dbReference>
<proteinExistence type="predicted"/>
<evidence type="ECO:0000313" key="1">
    <source>
        <dbReference type="Proteomes" id="UP000887579"/>
    </source>
</evidence>